<dbReference type="Proteomes" id="UP000192596">
    <property type="component" value="Unassembled WGS sequence"/>
</dbReference>
<accession>A0A1V8TRA1</accession>
<comment type="caution">
    <text evidence="1">The sequence shown here is derived from an EMBL/GenBank/DDBJ whole genome shotgun (WGS) entry which is preliminary data.</text>
</comment>
<proteinExistence type="predicted"/>
<protein>
    <submittedName>
        <fullName evidence="1">Uncharacterized protein</fullName>
    </submittedName>
</protein>
<name>A0A1V8TRA1_9PEZI</name>
<gene>
    <name evidence="1" type="ORF">B0A48_00785</name>
</gene>
<dbReference type="EMBL" id="NAJO01000002">
    <property type="protein sequence ID" value="OQO13910.1"/>
    <property type="molecule type" value="Genomic_DNA"/>
</dbReference>
<reference evidence="2" key="1">
    <citation type="submission" date="2017-03" db="EMBL/GenBank/DDBJ databases">
        <title>Genomes of endolithic fungi from Antarctica.</title>
        <authorList>
            <person name="Coleine C."/>
            <person name="Masonjones S."/>
            <person name="Stajich J.E."/>
        </authorList>
    </citation>
    <scope>NUCLEOTIDE SEQUENCE [LARGE SCALE GENOMIC DNA]</scope>
    <source>
        <strain evidence="2">CCFEE 5527</strain>
    </source>
</reference>
<evidence type="ECO:0000313" key="2">
    <source>
        <dbReference type="Proteomes" id="UP000192596"/>
    </source>
</evidence>
<sequence length="442" mass="49342">MGGGAFAQAEAPNAVLFRMPRMTIEQYGHLRDVYTARLNACSTPGHVKPLIDAPEKQDYGDIDFHLITTQHTDWAGVASAIGATAFLDRGSTAIQKCSFAVALDGDRSNQPPVEYTLYHASKARQHPQATDLTEGDYAQIDVETVPPELEKWRSFYDAYGDLSGIIGYTTTKFGFSICDKGLRLRLQEFDDASKPEWSHFKPVVDEGRIMLSSDVDQVLDFLGLSVKRYHEGFTMMGEVFSWTMDCRMVSGPLGELWKKEAKTYKLKANRSMFLDFFETYLPAHLAPTESSITPASSDQTSPIRTHRATLLTEALRHFNKTSEYTALHTTFLHTRRIASATHFLRPILASATGKSGSSLTELLRAMRRHCAFRDGEIVVLEQRVGDAETELGSFVEEVVSDGKAVTVRLKDEAKVRKWIASGGLAEVKERERRAMKEGRGEV</sequence>
<keyword evidence="2" id="KW-1185">Reference proteome</keyword>
<dbReference type="STRING" id="1507870.A0A1V8TRA1"/>
<dbReference type="AlphaFoldDB" id="A0A1V8TRA1"/>
<organism evidence="1 2">
    <name type="scientific">Cryoendolithus antarcticus</name>
    <dbReference type="NCBI Taxonomy" id="1507870"/>
    <lineage>
        <taxon>Eukaryota</taxon>
        <taxon>Fungi</taxon>
        <taxon>Dikarya</taxon>
        <taxon>Ascomycota</taxon>
        <taxon>Pezizomycotina</taxon>
        <taxon>Dothideomycetes</taxon>
        <taxon>Dothideomycetidae</taxon>
        <taxon>Cladosporiales</taxon>
        <taxon>Cladosporiaceae</taxon>
        <taxon>Cryoendolithus</taxon>
    </lineage>
</organism>
<dbReference type="InParanoid" id="A0A1V8TRA1"/>
<evidence type="ECO:0000313" key="1">
    <source>
        <dbReference type="EMBL" id="OQO13910.1"/>
    </source>
</evidence>
<dbReference type="OrthoDB" id="4708870at2759"/>